<sequence length="133" mass="14256">MATPDYEETEVQDLLQLPPASGIIKQGNCFPSGVLKTSNSSKNQLSVTILDFVQSSYSDNEDQKSFLSNLSTSGTDCVVNASNSDERRGSGGSQKEGFFSRGSLGSGNPVGLGQRQKTQIDVEKTAVKDKRKC</sequence>
<gene>
    <name evidence="2" type="ORF">RUM44_002619</name>
</gene>
<comment type="caution">
    <text evidence="2">The sequence shown here is derived from an EMBL/GenBank/DDBJ whole genome shotgun (WGS) entry which is preliminary data.</text>
</comment>
<evidence type="ECO:0000313" key="2">
    <source>
        <dbReference type="EMBL" id="KAK6618168.1"/>
    </source>
</evidence>
<keyword evidence="3" id="KW-1185">Reference proteome</keyword>
<feature type="region of interest" description="Disordered" evidence="1">
    <location>
        <begin position="79"/>
        <end position="133"/>
    </location>
</feature>
<organism evidence="2 3">
    <name type="scientific">Polyplax serrata</name>
    <name type="common">Common mouse louse</name>
    <dbReference type="NCBI Taxonomy" id="468196"/>
    <lineage>
        <taxon>Eukaryota</taxon>
        <taxon>Metazoa</taxon>
        <taxon>Ecdysozoa</taxon>
        <taxon>Arthropoda</taxon>
        <taxon>Hexapoda</taxon>
        <taxon>Insecta</taxon>
        <taxon>Pterygota</taxon>
        <taxon>Neoptera</taxon>
        <taxon>Paraneoptera</taxon>
        <taxon>Psocodea</taxon>
        <taxon>Troctomorpha</taxon>
        <taxon>Phthiraptera</taxon>
        <taxon>Anoplura</taxon>
        <taxon>Polyplacidae</taxon>
        <taxon>Polyplax</taxon>
    </lineage>
</organism>
<evidence type="ECO:0000313" key="3">
    <source>
        <dbReference type="Proteomes" id="UP001359485"/>
    </source>
</evidence>
<dbReference type="EMBL" id="JAWJWF010000050">
    <property type="protein sequence ID" value="KAK6618168.1"/>
    <property type="molecule type" value="Genomic_DNA"/>
</dbReference>
<protein>
    <submittedName>
        <fullName evidence="2">Uncharacterized protein</fullName>
    </submittedName>
</protein>
<feature type="compositionally biased region" description="Basic and acidic residues" evidence="1">
    <location>
        <begin position="118"/>
        <end position="133"/>
    </location>
</feature>
<accession>A0ABR1AGK7</accession>
<proteinExistence type="predicted"/>
<dbReference type="Proteomes" id="UP001359485">
    <property type="component" value="Unassembled WGS sequence"/>
</dbReference>
<name>A0ABR1AGK7_POLSC</name>
<reference evidence="2 3" key="1">
    <citation type="submission" date="2023-09" db="EMBL/GenBank/DDBJ databases">
        <title>Genomes of two closely related lineages of the louse Polyplax serrata with different host specificities.</title>
        <authorList>
            <person name="Martinu J."/>
            <person name="Tarabai H."/>
            <person name="Stefka J."/>
            <person name="Hypsa V."/>
        </authorList>
    </citation>
    <scope>NUCLEOTIDE SEQUENCE [LARGE SCALE GENOMIC DNA]</scope>
    <source>
        <strain evidence="2">98ZLc_SE</strain>
    </source>
</reference>
<evidence type="ECO:0000256" key="1">
    <source>
        <dbReference type="SAM" id="MobiDB-lite"/>
    </source>
</evidence>